<protein>
    <recommendedName>
        <fullName evidence="4">Secreted protein</fullName>
    </recommendedName>
</protein>
<name>A0AAD7MMU2_9AGAR</name>
<evidence type="ECO:0000256" key="1">
    <source>
        <dbReference type="SAM" id="SignalP"/>
    </source>
</evidence>
<dbReference type="EMBL" id="JARKIB010000211">
    <property type="protein sequence ID" value="KAJ7723367.1"/>
    <property type="molecule type" value="Genomic_DNA"/>
</dbReference>
<sequence>MPLRFTIVTTFHLFAAVGLVSADDHMLFTIPSGKSIIDTCHECPSSESLFPKSKKAKTHHPSPFGIIKIFITPPI</sequence>
<dbReference type="AlphaFoldDB" id="A0AAD7MMU2"/>
<evidence type="ECO:0008006" key="4">
    <source>
        <dbReference type="Google" id="ProtNLM"/>
    </source>
</evidence>
<organism evidence="2 3">
    <name type="scientific">Mycena metata</name>
    <dbReference type="NCBI Taxonomy" id="1033252"/>
    <lineage>
        <taxon>Eukaryota</taxon>
        <taxon>Fungi</taxon>
        <taxon>Dikarya</taxon>
        <taxon>Basidiomycota</taxon>
        <taxon>Agaricomycotina</taxon>
        <taxon>Agaricomycetes</taxon>
        <taxon>Agaricomycetidae</taxon>
        <taxon>Agaricales</taxon>
        <taxon>Marasmiineae</taxon>
        <taxon>Mycenaceae</taxon>
        <taxon>Mycena</taxon>
    </lineage>
</organism>
<reference evidence="2" key="1">
    <citation type="submission" date="2023-03" db="EMBL/GenBank/DDBJ databases">
        <title>Massive genome expansion in bonnet fungi (Mycena s.s.) driven by repeated elements and novel gene families across ecological guilds.</title>
        <authorList>
            <consortium name="Lawrence Berkeley National Laboratory"/>
            <person name="Harder C.B."/>
            <person name="Miyauchi S."/>
            <person name="Viragh M."/>
            <person name="Kuo A."/>
            <person name="Thoen E."/>
            <person name="Andreopoulos B."/>
            <person name="Lu D."/>
            <person name="Skrede I."/>
            <person name="Drula E."/>
            <person name="Henrissat B."/>
            <person name="Morin E."/>
            <person name="Kohler A."/>
            <person name="Barry K."/>
            <person name="LaButti K."/>
            <person name="Morin E."/>
            <person name="Salamov A."/>
            <person name="Lipzen A."/>
            <person name="Mereny Z."/>
            <person name="Hegedus B."/>
            <person name="Baldrian P."/>
            <person name="Stursova M."/>
            <person name="Weitz H."/>
            <person name="Taylor A."/>
            <person name="Grigoriev I.V."/>
            <person name="Nagy L.G."/>
            <person name="Martin F."/>
            <person name="Kauserud H."/>
        </authorList>
    </citation>
    <scope>NUCLEOTIDE SEQUENCE</scope>
    <source>
        <strain evidence="2">CBHHK182m</strain>
    </source>
</reference>
<accession>A0AAD7MMU2</accession>
<gene>
    <name evidence="2" type="ORF">B0H16DRAFT_340326</name>
</gene>
<feature type="signal peptide" evidence="1">
    <location>
        <begin position="1"/>
        <end position="22"/>
    </location>
</feature>
<keyword evidence="3" id="KW-1185">Reference proteome</keyword>
<proteinExistence type="predicted"/>
<evidence type="ECO:0000313" key="2">
    <source>
        <dbReference type="EMBL" id="KAJ7723367.1"/>
    </source>
</evidence>
<dbReference type="Proteomes" id="UP001215598">
    <property type="component" value="Unassembled WGS sequence"/>
</dbReference>
<comment type="caution">
    <text evidence="2">The sequence shown here is derived from an EMBL/GenBank/DDBJ whole genome shotgun (WGS) entry which is preliminary data.</text>
</comment>
<evidence type="ECO:0000313" key="3">
    <source>
        <dbReference type="Proteomes" id="UP001215598"/>
    </source>
</evidence>
<keyword evidence="1" id="KW-0732">Signal</keyword>
<feature type="chain" id="PRO_5041942904" description="Secreted protein" evidence="1">
    <location>
        <begin position="23"/>
        <end position="75"/>
    </location>
</feature>